<comment type="function">
    <text evidence="7">Key enzyme in folate metabolism. Catalyzes an essential reaction for de novo glycine and purine synthesis, and for DNA precursor synthesis.</text>
</comment>
<evidence type="ECO:0000256" key="6">
    <source>
        <dbReference type="ARBA" id="ARBA00023002"/>
    </source>
</evidence>
<dbReference type="RefSeq" id="WP_198734083.1">
    <property type="nucleotide sequence ID" value="NZ_JAEINH010000008.1"/>
</dbReference>
<name>A0A934IB87_9MICO</name>
<dbReference type="PIRSF" id="PIRSF000194">
    <property type="entry name" value="DHFR"/>
    <property type="match status" value="1"/>
</dbReference>
<evidence type="ECO:0000313" key="10">
    <source>
        <dbReference type="EMBL" id="MBI9115520.1"/>
    </source>
</evidence>
<evidence type="ECO:0000256" key="3">
    <source>
        <dbReference type="ARBA" id="ARBA00012856"/>
    </source>
</evidence>
<dbReference type="Proteomes" id="UP000602087">
    <property type="component" value="Unassembled WGS sequence"/>
</dbReference>
<dbReference type="InterPro" id="IPR024072">
    <property type="entry name" value="DHFR-like_dom_sf"/>
</dbReference>
<comment type="caution">
    <text evidence="10">The sequence shown here is derived from an EMBL/GenBank/DDBJ whole genome shotgun (WGS) entry which is preliminary data.</text>
</comment>
<proteinExistence type="inferred from homology"/>
<dbReference type="InterPro" id="IPR001796">
    <property type="entry name" value="DHFR_dom"/>
</dbReference>
<dbReference type="EMBL" id="JAEINH010000008">
    <property type="protein sequence ID" value="MBI9115520.1"/>
    <property type="molecule type" value="Genomic_DNA"/>
</dbReference>
<dbReference type="GO" id="GO:0050661">
    <property type="term" value="F:NADP binding"/>
    <property type="evidence" value="ECO:0007669"/>
    <property type="project" value="InterPro"/>
</dbReference>
<dbReference type="InterPro" id="IPR012259">
    <property type="entry name" value="DHFR"/>
</dbReference>
<feature type="domain" description="DHFR" evidence="9">
    <location>
        <begin position="12"/>
        <end position="173"/>
    </location>
</feature>
<dbReference type="SUPFAM" id="SSF53597">
    <property type="entry name" value="Dihydrofolate reductase-like"/>
    <property type="match status" value="1"/>
</dbReference>
<evidence type="ECO:0000256" key="4">
    <source>
        <dbReference type="ARBA" id="ARBA00022563"/>
    </source>
</evidence>
<accession>A0A934IB87</accession>
<evidence type="ECO:0000313" key="11">
    <source>
        <dbReference type="Proteomes" id="UP000602087"/>
    </source>
</evidence>
<comment type="catalytic activity">
    <reaction evidence="7">
        <text>(6S)-5,6,7,8-tetrahydrofolate + NADP(+) = 7,8-dihydrofolate + NADPH + H(+)</text>
        <dbReference type="Rhea" id="RHEA:15009"/>
        <dbReference type="ChEBI" id="CHEBI:15378"/>
        <dbReference type="ChEBI" id="CHEBI:57451"/>
        <dbReference type="ChEBI" id="CHEBI:57453"/>
        <dbReference type="ChEBI" id="CHEBI:57783"/>
        <dbReference type="ChEBI" id="CHEBI:58349"/>
        <dbReference type="EC" id="1.5.1.3"/>
    </reaction>
</comment>
<dbReference type="PROSITE" id="PS51330">
    <property type="entry name" value="DHFR_2"/>
    <property type="match status" value="1"/>
</dbReference>
<dbReference type="PRINTS" id="PR00070">
    <property type="entry name" value="DHFR"/>
</dbReference>
<dbReference type="PROSITE" id="PS00075">
    <property type="entry name" value="DHFR_1"/>
    <property type="match status" value="1"/>
</dbReference>
<organism evidence="10 11">
    <name type="scientific">Sanguibacter suaedae</name>
    <dbReference type="NCBI Taxonomy" id="2795737"/>
    <lineage>
        <taxon>Bacteria</taxon>
        <taxon>Bacillati</taxon>
        <taxon>Actinomycetota</taxon>
        <taxon>Actinomycetes</taxon>
        <taxon>Micrococcales</taxon>
        <taxon>Sanguibacteraceae</taxon>
        <taxon>Sanguibacter</taxon>
    </lineage>
</organism>
<evidence type="ECO:0000256" key="2">
    <source>
        <dbReference type="ARBA" id="ARBA00009539"/>
    </source>
</evidence>
<reference evidence="10" key="1">
    <citation type="submission" date="2020-12" db="EMBL/GenBank/DDBJ databases">
        <title>Sanguibacter suaedae sp. nov., isolated from Suaeda aralocaspica.</title>
        <authorList>
            <person name="Ma Q."/>
        </authorList>
    </citation>
    <scope>NUCLEOTIDE SEQUENCE</scope>
    <source>
        <strain evidence="10">YZGR15</strain>
    </source>
</reference>
<dbReference type="GO" id="GO:0004146">
    <property type="term" value="F:dihydrofolate reductase activity"/>
    <property type="evidence" value="ECO:0007669"/>
    <property type="project" value="UniProtKB-EC"/>
</dbReference>
<keyword evidence="11" id="KW-1185">Reference proteome</keyword>
<evidence type="ECO:0000256" key="1">
    <source>
        <dbReference type="ARBA" id="ARBA00004903"/>
    </source>
</evidence>
<dbReference type="GO" id="GO:0046452">
    <property type="term" value="P:dihydrofolate metabolic process"/>
    <property type="evidence" value="ECO:0007669"/>
    <property type="project" value="TreeGrafter"/>
</dbReference>
<comment type="pathway">
    <text evidence="1 7">Cofactor biosynthesis; tetrahydrofolate biosynthesis; 5,6,7,8-tetrahydrofolate from 7,8-dihydrofolate: step 1/1.</text>
</comment>
<keyword evidence="5 7" id="KW-0521">NADP</keyword>
<gene>
    <name evidence="10" type="ORF">JAV76_10905</name>
</gene>
<dbReference type="EC" id="1.5.1.3" evidence="3 7"/>
<protein>
    <recommendedName>
        <fullName evidence="3 7">Dihydrofolate reductase</fullName>
        <ecNumber evidence="3 7">1.5.1.3</ecNumber>
    </recommendedName>
</protein>
<evidence type="ECO:0000259" key="9">
    <source>
        <dbReference type="PROSITE" id="PS51330"/>
    </source>
</evidence>
<dbReference type="PANTHER" id="PTHR48069:SF3">
    <property type="entry name" value="DIHYDROFOLATE REDUCTASE"/>
    <property type="match status" value="1"/>
</dbReference>
<evidence type="ECO:0000256" key="7">
    <source>
        <dbReference type="PIRNR" id="PIRNR000194"/>
    </source>
</evidence>
<evidence type="ECO:0000256" key="8">
    <source>
        <dbReference type="RuleBase" id="RU004474"/>
    </source>
</evidence>
<dbReference type="Gene3D" id="3.40.430.10">
    <property type="entry name" value="Dihydrofolate Reductase, subunit A"/>
    <property type="match status" value="1"/>
</dbReference>
<dbReference type="GO" id="GO:0005829">
    <property type="term" value="C:cytosol"/>
    <property type="evidence" value="ECO:0007669"/>
    <property type="project" value="TreeGrafter"/>
</dbReference>
<dbReference type="InterPro" id="IPR017925">
    <property type="entry name" value="DHFR_CS"/>
</dbReference>
<evidence type="ECO:0000256" key="5">
    <source>
        <dbReference type="ARBA" id="ARBA00022857"/>
    </source>
</evidence>
<keyword evidence="6 7" id="KW-0560">Oxidoreductase</keyword>
<dbReference type="Pfam" id="PF00186">
    <property type="entry name" value="DHFR_1"/>
    <property type="match status" value="1"/>
</dbReference>
<keyword evidence="4 7" id="KW-0554">One-carbon metabolism</keyword>
<dbReference type="AlphaFoldDB" id="A0A934IB87"/>
<dbReference type="CDD" id="cd00209">
    <property type="entry name" value="DHFR"/>
    <property type="match status" value="1"/>
</dbReference>
<dbReference type="GO" id="GO:0006730">
    <property type="term" value="P:one-carbon metabolic process"/>
    <property type="evidence" value="ECO:0007669"/>
    <property type="project" value="UniProtKB-KW"/>
</dbReference>
<comment type="similarity">
    <text evidence="2 7 8">Belongs to the dihydrofolate reductase family.</text>
</comment>
<dbReference type="GO" id="GO:0046654">
    <property type="term" value="P:tetrahydrofolate biosynthetic process"/>
    <property type="evidence" value="ECO:0007669"/>
    <property type="project" value="InterPro"/>
</dbReference>
<sequence>MTFPEGLLGPGETGLVWAQDRHGGIGLDGGLPWHLPEDLAHFRRTTGAAPVVMGRSTWESLPERFRPLPGRPNTVLSRDHGYDAPGARVVGSLADALPGPDDPGTWVIGGAQVYAAALAVADVLVVTTVDLDAGADTFAPRIGEAWSQVAVEPSSGWHGSTTGLRYRFAAYRATNRYTPGQASSGSTSEA</sequence>
<dbReference type="PANTHER" id="PTHR48069">
    <property type="entry name" value="DIHYDROFOLATE REDUCTASE"/>
    <property type="match status" value="1"/>
</dbReference>
<dbReference type="GO" id="GO:0046655">
    <property type="term" value="P:folic acid metabolic process"/>
    <property type="evidence" value="ECO:0007669"/>
    <property type="project" value="TreeGrafter"/>
</dbReference>